<dbReference type="AlphaFoldDB" id="A0A158JAX2"/>
<evidence type="ECO:0000313" key="1">
    <source>
        <dbReference type="EMBL" id="SAL65609.1"/>
    </source>
</evidence>
<accession>A0A158JAX2</accession>
<keyword evidence="2" id="KW-1185">Reference proteome</keyword>
<evidence type="ECO:0000313" key="2">
    <source>
        <dbReference type="Proteomes" id="UP000054977"/>
    </source>
</evidence>
<sequence length="122" mass="13714">MMQQTMQQLDIFADSRDVALRNDVVEQLQRRNAADARKTLMLLACEYATDSALPAMTVLVRELENASTLPVTDHAELAALLRRLENGWQGLPDLAPTDCRSLGQGISDQTCYFRLFPCRSKQ</sequence>
<protein>
    <submittedName>
        <fullName evidence="1">Uncharacterized protein</fullName>
    </submittedName>
</protein>
<name>A0A158JAX2_9BURK</name>
<organism evidence="1 2">
    <name type="scientific">Caballeronia humi</name>
    <dbReference type="NCBI Taxonomy" id="326474"/>
    <lineage>
        <taxon>Bacteria</taxon>
        <taxon>Pseudomonadati</taxon>
        <taxon>Pseudomonadota</taxon>
        <taxon>Betaproteobacteria</taxon>
        <taxon>Burkholderiales</taxon>
        <taxon>Burkholderiaceae</taxon>
        <taxon>Caballeronia</taxon>
    </lineage>
</organism>
<dbReference type="Proteomes" id="UP000054977">
    <property type="component" value="Unassembled WGS sequence"/>
</dbReference>
<proteinExistence type="predicted"/>
<comment type="caution">
    <text evidence="1">The sequence shown here is derived from an EMBL/GenBank/DDBJ whole genome shotgun (WGS) entry which is preliminary data.</text>
</comment>
<reference evidence="1" key="1">
    <citation type="submission" date="2016-01" db="EMBL/GenBank/DDBJ databases">
        <authorList>
            <person name="Peeters C."/>
        </authorList>
    </citation>
    <scope>NUCLEOTIDE SEQUENCE [LARGE SCALE GENOMIC DNA]</scope>
    <source>
        <strain evidence="1">LMG 22934</strain>
    </source>
</reference>
<gene>
    <name evidence="1" type="ORF">AWB65_06215</name>
</gene>
<dbReference type="EMBL" id="FCNW02000069">
    <property type="protein sequence ID" value="SAL65609.1"/>
    <property type="molecule type" value="Genomic_DNA"/>
</dbReference>